<evidence type="ECO:0000313" key="5">
    <source>
        <dbReference type="Proteomes" id="UP000469558"/>
    </source>
</evidence>
<dbReference type="AlphaFoldDB" id="A0A8T9C7N9"/>
<dbReference type="Pfam" id="PF00069">
    <property type="entry name" value="Pkinase"/>
    <property type="match status" value="1"/>
</dbReference>
<dbReference type="GO" id="GO:0004674">
    <property type="term" value="F:protein serine/threonine kinase activity"/>
    <property type="evidence" value="ECO:0007669"/>
    <property type="project" value="TreeGrafter"/>
</dbReference>
<keyword evidence="2" id="KW-0472">Membrane</keyword>
<evidence type="ECO:0000256" key="2">
    <source>
        <dbReference type="SAM" id="Phobius"/>
    </source>
</evidence>
<proteinExistence type="predicted"/>
<reference evidence="4 5" key="1">
    <citation type="submission" date="2018-05" db="EMBL/GenBank/DDBJ databases">
        <title>Genome sequencing and assembly of the regulated plant pathogen Lachnellula willkommii and related sister species for the development of diagnostic species identification markers.</title>
        <authorList>
            <person name="Giroux E."/>
            <person name="Bilodeau G."/>
        </authorList>
    </citation>
    <scope>NUCLEOTIDE SEQUENCE [LARGE SCALE GENOMIC DNA]</scope>
    <source>
        <strain evidence="4 5">CBS 268.59</strain>
    </source>
</reference>
<evidence type="ECO:0000256" key="1">
    <source>
        <dbReference type="SAM" id="Coils"/>
    </source>
</evidence>
<dbReference type="InterPro" id="IPR000719">
    <property type="entry name" value="Prot_kinase_dom"/>
</dbReference>
<gene>
    <name evidence="4" type="primary">dkf-1</name>
    <name evidence="4" type="ORF">LSUE1_G003947</name>
</gene>
<dbReference type="PROSITE" id="PS50011">
    <property type="entry name" value="PROTEIN_KINASE_DOM"/>
    <property type="match status" value="1"/>
</dbReference>
<dbReference type="InterPro" id="IPR058257">
    <property type="entry name" value="CorA-like_dom"/>
</dbReference>
<dbReference type="SUPFAM" id="SSF56112">
    <property type="entry name" value="Protein kinase-like (PK-like)"/>
    <property type="match status" value="1"/>
</dbReference>
<dbReference type="Gene3D" id="1.20.58.340">
    <property type="entry name" value="Magnesium transport protein CorA, transmembrane region"/>
    <property type="match status" value="1"/>
</dbReference>
<keyword evidence="1" id="KW-0175">Coiled coil</keyword>
<keyword evidence="4" id="KW-0418">Kinase</keyword>
<evidence type="ECO:0000313" key="4">
    <source>
        <dbReference type="EMBL" id="TVY81366.1"/>
    </source>
</evidence>
<keyword evidence="2" id="KW-1133">Transmembrane helix</keyword>
<dbReference type="Proteomes" id="UP000469558">
    <property type="component" value="Unassembled WGS sequence"/>
</dbReference>
<dbReference type="Pfam" id="PF26616">
    <property type="entry name" value="CorA-like"/>
    <property type="match status" value="1"/>
</dbReference>
<dbReference type="OrthoDB" id="5396681at2759"/>
<dbReference type="PANTHER" id="PTHR24359">
    <property type="entry name" value="SERINE/THREONINE-PROTEIN KINASE SBK1"/>
    <property type="match status" value="1"/>
</dbReference>
<organism evidence="4 5">
    <name type="scientific">Lachnellula suecica</name>
    <dbReference type="NCBI Taxonomy" id="602035"/>
    <lineage>
        <taxon>Eukaryota</taxon>
        <taxon>Fungi</taxon>
        <taxon>Dikarya</taxon>
        <taxon>Ascomycota</taxon>
        <taxon>Pezizomycotina</taxon>
        <taxon>Leotiomycetes</taxon>
        <taxon>Helotiales</taxon>
        <taxon>Lachnaceae</taxon>
        <taxon>Lachnellula</taxon>
    </lineage>
</organism>
<accession>A0A8T9C7N9</accession>
<protein>
    <submittedName>
        <fullName evidence="4">Serine/threonine-protein kinase dkf-1</fullName>
    </submittedName>
</protein>
<feature type="coiled-coil region" evidence="1">
    <location>
        <begin position="345"/>
        <end position="415"/>
    </location>
</feature>
<dbReference type="GO" id="GO:0005524">
    <property type="term" value="F:ATP binding"/>
    <property type="evidence" value="ECO:0007669"/>
    <property type="project" value="InterPro"/>
</dbReference>
<dbReference type="Gene3D" id="1.10.510.10">
    <property type="entry name" value="Transferase(Phosphotransferase) domain 1"/>
    <property type="match status" value="1"/>
</dbReference>
<keyword evidence="4" id="KW-0808">Transferase</keyword>
<dbReference type="InterPro" id="IPR011009">
    <property type="entry name" value="Kinase-like_dom_sf"/>
</dbReference>
<feature type="domain" description="Protein kinase" evidence="3">
    <location>
        <begin position="694"/>
        <end position="986"/>
    </location>
</feature>
<keyword evidence="5" id="KW-1185">Reference proteome</keyword>
<evidence type="ECO:0000259" key="3">
    <source>
        <dbReference type="PROSITE" id="PS50011"/>
    </source>
</evidence>
<name>A0A8T9C7N9_9HELO</name>
<dbReference type="SMART" id="SM00220">
    <property type="entry name" value="S_TKc"/>
    <property type="match status" value="1"/>
</dbReference>
<sequence length="986" mass="115015">MDQEPSSYFDWVDSSVINDIETDFPSTFCASEKRSLLEVFRFKGRKIEDEDKNEKLGADIKPEQVSNTADLEHVAKSRDPCHIFCVGQRHSYSRLYISREIFEQLLDKYAIFDRIWDFVLPFSFKTRESDIGHAPFRFRQSESILNKTSMRLGTFECAYGFRYVELNHRKGLVSPESLDYDPWSVRQMAVYQQYNSSMDRLTFVLIAPSKKARERLHAAVRRSIDSKRCLNAFDLHRILISTLHENWRLYIRSLDKLLTEQASDCVISDPVMLAHVRSEHEKLSPLTDFTVNFIDRQRLKRIEDKVLDLVIVFESLYNTLSKLQRQCQLHCVEARCKDCSCSITIEEIEEQMNEVQQNLKKVEALHKKAQGTAHLLSDLLNYENAQIAHHNEKSLNDLAKESKEENSKMRILTERSSRDAAAVKILTVITLIYLPMTVVLNFFSTQLIHVDDFGRISIIPQSWWFVVIAIPLTIATFAIWKLWLSYTMRAQERKASHGFAEEKTIGRHLFFDYGVTEDLSEVQIEWPKGGNRFFTPVNRLNELVTPFKVEKALQNIYPQMIKDTKLLQHYTTVINSRSKRMFALLISGEERFRKAIQSFVDNGITDKDLPFSRAWDESETGFVLCKSEHQLTCGLEDHRLCGVEIISGWPQRQRNEFDRIQWFFQAPEFRRRRGKIPHFNLPENVVMPFTEDYEQNPNWFRTGGYSQVWAVRIHPAHHNLLTSTHPKGPLLAIKRLISRDEVEFQRETDFLIKLSKRNHPHLMKLLATYKLKRQYHLIFPYAKENLREYWASIDIPFWNLDTTIWFLRQIRGLVSALDTIHNFEIGASTLVEESNPVYDRFSRSQGVRLRADEADKFGRHGDLKPENVLLSEEGSSKFGRLQIADFGLGRFHRFESRSRQDPKTINGSPTYAPPEIALARAVSRAYDIWSLGCIFLEFITWLIKGSDGLENFNAWRELRAEDGISDDVYFTLITPDQPPNARPYAE</sequence>
<keyword evidence="2" id="KW-0812">Transmembrane</keyword>
<feature type="transmembrane region" description="Helical" evidence="2">
    <location>
        <begin position="463"/>
        <end position="484"/>
    </location>
</feature>
<dbReference type="CDD" id="cd00180">
    <property type="entry name" value="PKc"/>
    <property type="match status" value="1"/>
</dbReference>
<feature type="transmembrane region" description="Helical" evidence="2">
    <location>
        <begin position="421"/>
        <end position="443"/>
    </location>
</feature>
<dbReference type="PANTHER" id="PTHR24359:SF1">
    <property type="entry name" value="INHIBITOR OF NUCLEAR FACTOR KAPPA-B KINASE EPSILON SUBUNIT HOMOLOG 1-RELATED"/>
    <property type="match status" value="1"/>
</dbReference>
<dbReference type="EMBL" id="QGMK01000493">
    <property type="protein sequence ID" value="TVY81366.1"/>
    <property type="molecule type" value="Genomic_DNA"/>
</dbReference>
<comment type="caution">
    <text evidence="4">The sequence shown here is derived from an EMBL/GenBank/DDBJ whole genome shotgun (WGS) entry which is preliminary data.</text>
</comment>